<dbReference type="PANTHER" id="PTHR48013">
    <property type="entry name" value="DUAL SPECIFICITY MITOGEN-ACTIVATED PROTEIN KINASE KINASE 5-RELATED"/>
    <property type="match status" value="1"/>
</dbReference>
<feature type="region of interest" description="Disordered" evidence="7">
    <location>
        <begin position="1"/>
        <end position="95"/>
    </location>
</feature>
<evidence type="ECO:0000256" key="1">
    <source>
        <dbReference type="ARBA" id="ARBA00022679"/>
    </source>
</evidence>
<accession>A0AA38RNI7</accession>
<dbReference type="Gene3D" id="3.30.200.20">
    <property type="entry name" value="Phosphorylase Kinase, domain 1"/>
    <property type="match status" value="2"/>
</dbReference>
<dbReference type="GO" id="GO:0005524">
    <property type="term" value="F:ATP binding"/>
    <property type="evidence" value="ECO:0007669"/>
    <property type="project" value="UniProtKB-KW"/>
</dbReference>
<feature type="compositionally biased region" description="Low complexity" evidence="7">
    <location>
        <begin position="40"/>
        <end position="54"/>
    </location>
</feature>
<dbReference type="InterPro" id="IPR000719">
    <property type="entry name" value="Prot_kinase_dom"/>
</dbReference>
<gene>
    <name evidence="9" type="ORF">NKR23_g1882</name>
</gene>
<feature type="region of interest" description="Disordered" evidence="7">
    <location>
        <begin position="193"/>
        <end position="232"/>
    </location>
</feature>
<keyword evidence="3 9" id="KW-0418">Kinase</keyword>
<evidence type="ECO:0000256" key="2">
    <source>
        <dbReference type="ARBA" id="ARBA00022741"/>
    </source>
</evidence>
<feature type="region of interest" description="Disordered" evidence="7">
    <location>
        <begin position="301"/>
        <end position="342"/>
    </location>
</feature>
<dbReference type="EMBL" id="JANBVO010000003">
    <property type="protein sequence ID" value="KAJ9155298.1"/>
    <property type="molecule type" value="Genomic_DNA"/>
</dbReference>
<dbReference type="GO" id="GO:0004708">
    <property type="term" value="F:MAP kinase kinase activity"/>
    <property type="evidence" value="ECO:0007669"/>
    <property type="project" value="UniProtKB-EC"/>
</dbReference>
<sequence length="665" mass="70370">MTDSADSVPATPDEMLDSNPASPGSDADESSEASTPLDPPSSSSDSVPSVPVADLPKRMPSLRTVSDPQNTTLMSPSSSLSGTLNNARRPTASANSLPMDLMQKARALQQQRMGMMSRPGMSPQNSGLGMGASPAASPMGGMPGGLPGGLPGNLRLPTGMGGGMVRPVPSGFPKSAPVVPSAQKKPGLSERRQMKLGGLPGAPPSPNTPKLSDMSGGPQRPSLNGTSRDSKLNDFKNYIDAEKGWITFEGAATITRTGVNFASGQKFSISLDEIDVLDELGKGNYGTVFKVRHARPKVPRFGPGLSGFKPVSRQSSASEKDDSSAESSPLSPTPAKTDGTSGRVMAMKEIRLELDEAKFTTILKELVILHECVSPYIIDFYGAFFQEGAVYMCIEYMDGGSIDKLYAGGIPENILRKITYSTIMGLKSLKDEHNIIHRDVKPTNILVNTNGQVKICDFGVSGNLVASIAKTNIGCQSYMAPERISGGNMIGADGTYSVQSDIWSLGLTIIECAMGKYPYPPEVSSTIFSQLSAIVEGDPPGLPKEGYSAIAQDFVRSCLNKNPKKRHTYPMLLQHPWLKGLTKPETITEESEAEEAAVDDDLADAAAKQLSLSSEGSGDPEVAEWVKAALERKKKGLEPKADGAVRPALHAAPLDTVSPMSSPAI</sequence>
<evidence type="ECO:0000313" key="9">
    <source>
        <dbReference type="EMBL" id="KAJ9155298.1"/>
    </source>
</evidence>
<dbReference type="SUPFAM" id="SSF56112">
    <property type="entry name" value="Protein kinase-like (PK-like)"/>
    <property type="match status" value="1"/>
</dbReference>
<comment type="similarity">
    <text evidence="5">Belongs to the protein kinase superfamily. STE Ser/Thr protein kinase family. MAP kinase kinase subfamily.</text>
</comment>
<dbReference type="Pfam" id="PF00069">
    <property type="entry name" value="Pkinase"/>
    <property type="match status" value="1"/>
</dbReference>
<keyword evidence="4" id="KW-0067">ATP-binding</keyword>
<dbReference type="InterPro" id="IPR008271">
    <property type="entry name" value="Ser/Thr_kinase_AS"/>
</dbReference>
<protein>
    <recommendedName>
        <fullName evidence="6">mitogen-activated protein kinase kinase</fullName>
        <ecNumber evidence="6">2.7.12.2</ecNumber>
    </recommendedName>
</protein>
<evidence type="ECO:0000256" key="6">
    <source>
        <dbReference type="ARBA" id="ARBA00038999"/>
    </source>
</evidence>
<feature type="compositionally biased region" description="Polar residues" evidence="7">
    <location>
        <begin position="63"/>
        <end position="95"/>
    </location>
</feature>
<evidence type="ECO:0000256" key="4">
    <source>
        <dbReference type="ARBA" id="ARBA00022840"/>
    </source>
</evidence>
<dbReference type="GO" id="GO:0071474">
    <property type="term" value="P:cellular hyperosmotic response"/>
    <property type="evidence" value="ECO:0007669"/>
    <property type="project" value="TreeGrafter"/>
</dbReference>
<keyword evidence="10" id="KW-1185">Reference proteome</keyword>
<dbReference type="PROSITE" id="PS00108">
    <property type="entry name" value="PROTEIN_KINASE_ST"/>
    <property type="match status" value="1"/>
</dbReference>
<proteinExistence type="inferred from homology"/>
<evidence type="ECO:0000256" key="3">
    <source>
        <dbReference type="ARBA" id="ARBA00022777"/>
    </source>
</evidence>
<evidence type="ECO:0000256" key="5">
    <source>
        <dbReference type="ARBA" id="ARBA00038035"/>
    </source>
</evidence>
<reference evidence="9" key="1">
    <citation type="submission" date="2022-07" db="EMBL/GenBank/DDBJ databases">
        <title>Fungi with potential for degradation of polypropylene.</title>
        <authorList>
            <person name="Gostincar C."/>
        </authorList>
    </citation>
    <scope>NUCLEOTIDE SEQUENCE</scope>
    <source>
        <strain evidence="9">EXF-13308</strain>
    </source>
</reference>
<name>A0AA38RNI7_9PEZI</name>
<dbReference type="SMART" id="SM00220">
    <property type="entry name" value="S_TKc"/>
    <property type="match status" value="1"/>
</dbReference>
<dbReference type="InterPro" id="IPR011009">
    <property type="entry name" value="Kinase-like_dom_sf"/>
</dbReference>
<evidence type="ECO:0000256" key="7">
    <source>
        <dbReference type="SAM" id="MobiDB-lite"/>
    </source>
</evidence>
<evidence type="ECO:0000313" key="10">
    <source>
        <dbReference type="Proteomes" id="UP001174694"/>
    </source>
</evidence>
<dbReference type="PROSITE" id="PS50011">
    <property type="entry name" value="PROTEIN_KINASE_DOM"/>
    <property type="match status" value="1"/>
</dbReference>
<comment type="caution">
    <text evidence="9">The sequence shown here is derived from an EMBL/GenBank/DDBJ whole genome shotgun (WGS) entry which is preliminary data.</text>
</comment>
<feature type="domain" description="Protein kinase" evidence="8">
    <location>
        <begin position="274"/>
        <end position="578"/>
    </location>
</feature>
<organism evidence="9 10">
    <name type="scientific">Pleurostoma richardsiae</name>
    <dbReference type="NCBI Taxonomy" id="41990"/>
    <lineage>
        <taxon>Eukaryota</taxon>
        <taxon>Fungi</taxon>
        <taxon>Dikarya</taxon>
        <taxon>Ascomycota</taxon>
        <taxon>Pezizomycotina</taxon>
        <taxon>Sordariomycetes</taxon>
        <taxon>Sordariomycetidae</taxon>
        <taxon>Calosphaeriales</taxon>
        <taxon>Pleurostomataceae</taxon>
        <taxon>Pleurostoma</taxon>
    </lineage>
</organism>
<dbReference type="PANTHER" id="PTHR48013:SF25">
    <property type="entry name" value="MAP KINASE KINASE PBS2"/>
    <property type="match status" value="1"/>
</dbReference>
<evidence type="ECO:0000259" key="8">
    <source>
        <dbReference type="PROSITE" id="PS50011"/>
    </source>
</evidence>
<dbReference type="EC" id="2.7.12.2" evidence="6"/>
<feature type="region of interest" description="Disordered" evidence="7">
    <location>
        <begin position="636"/>
        <end position="665"/>
    </location>
</feature>
<dbReference type="AlphaFoldDB" id="A0AA38RNI7"/>
<dbReference type="Proteomes" id="UP001174694">
    <property type="component" value="Unassembled WGS sequence"/>
</dbReference>
<keyword evidence="1" id="KW-0808">Transferase</keyword>
<keyword evidence="2" id="KW-0547">Nucleotide-binding</keyword>
<feature type="region of interest" description="Disordered" evidence="7">
    <location>
        <begin position="169"/>
        <end position="188"/>
    </location>
</feature>
<dbReference type="Gene3D" id="1.10.510.10">
    <property type="entry name" value="Transferase(Phosphotransferase) domain 1"/>
    <property type="match status" value="1"/>
</dbReference>
<dbReference type="FunFam" id="1.10.510.10:FF:000433">
    <property type="entry name" value="MAP kinase kinase PBS2"/>
    <property type="match status" value="1"/>
</dbReference>